<proteinExistence type="predicted"/>
<sequence length="66" mass="7656">MNSHSNKPSDKKFDVFYIKTGRLTVNFSPDFIVRAKIFNLAITVQLFVFMSCYWLTNYLPGLACSR</sequence>
<dbReference type="Proteomes" id="UP001161408">
    <property type="component" value="Unassembled WGS sequence"/>
</dbReference>
<reference evidence="2" key="1">
    <citation type="journal article" date="2014" name="Int. J. Syst. Evol. Microbiol.">
        <title>Complete genome sequence of Corynebacterium casei LMG S-19264T (=DSM 44701T), isolated from a smear-ripened cheese.</title>
        <authorList>
            <consortium name="US DOE Joint Genome Institute (JGI-PGF)"/>
            <person name="Walter F."/>
            <person name="Albersmeier A."/>
            <person name="Kalinowski J."/>
            <person name="Ruckert C."/>
        </authorList>
    </citation>
    <scope>NUCLEOTIDE SEQUENCE</scope>
    <source>
        <strain evidence="2">NBRC 103034</strain>
    </source>
</reference>
<keyword evidence="1" id="KW-1133">Transmembrane helix</keyword>
<reference evidence="2" key="2">
    <citation type="submission" date="2023-01" db="EMBL/GenBank/DDBJ databases">
        <title>Draft genome sequence of Pseudoalteromonas tetraodonis strain NBRC 103034.</title>
        <authorList>
            <person name="Sun Q."/>
            <person name="Mori K."/>
        </authorList>
    </citation>
    <scope>NUCLEOTIDE SEQUENCE</scope>
    <source>
        <strain evidence="2">NBRC 103034</strain>
    </source>
</reference>
<evidence type="ECO:0000256" key="1">
    <source>
        <dbReference type="SAM" id="Phobius"/>
    </source>
</evidence>
<evidence type="ECO:0000313" key="3">
    <source>
        <dbReference type="Proteomes" id="UP001161408"/>
    </source>
</evidence>
<keyword evidence="1" id="KW-0472">Membrane</keyword>
<feature type="transmembrane region" description="Helical" evidence="1">
    <location>
        <begin position="37"/>
        <end position="56"/>
    </location>
</feature>
<dbReference type="EMBL" id="BSNE01000020">
    <property type="protein sequence ID" value="GLQ04470.1"/>
    <property type="molecule type" value="Genomic_DNA"/>
</dbReference>
<keyword evidence="1" id="KW-0812">Transmembrane</keyword>
<dbReference type="AlphaFoldDB" id="A0AA37S700"/>
<accession>A0AA37S700</accession>
<evidence type="ECO:0000313" key="2">
    <source>
        <dbReference type="EMBL" id="GLQ04470.1"/>
    </source>
</evidence>
<name>A0AA37S700_9GAMM</name>
<protein>
    <submittedName>
        <fullName evidence="2">Uncharacterized protein</fullName>
    </submittedName>
</protein>
<gene>
    <name evidence="2" type="ORF">GCM10007914_33510</name>
</gene>
<organism evidence="2 3">
    <name type="scientific">Pseudoalteromonas tetraodonis GFC</name>
    <dbReference type="NCBI Taxonomy" id="1315271"/>
    <lineage>
        <taxon>Bacteria</taxon>
        <taxon>Pseudomonadati</taxon>
        <taxon>Pseudomonadota</taxon>
        <taxon>Gammaproteobacteria</taxon>
        <taxon>Alteromonadales</taxon>
        <taxon>Pseudoalteromonadaceae</taxon>
        <taxon>Pseudoalteromonas</taxon>
    </lineage>
</organism>
<keyword evidence="3" id="KW-1185">Reference proteome</keyword>
<comment type="caution">
    <text evidence="2">The sequence shown here is derived from an EMBL/GenBank/DDBJ whole genome shotgun (WGS) entry which is preliminary data.</text>
</comment>